<dbReference type="RefSeq" id="WP_377774838.1">
    <property type="nucleotide sequence ID" value="NZ_JBHUHO010000042.1"/>
</dbReference>
<feature type="transmembrane region" description="Helical" evidence="7">
    <location>
        <begin position="639"/>
        <end position="664"/>
    </location>
</feature>
<comment type="similarity">
    <text evidence="2">Belongs to the resistance-nodulation-cell division (RND) (TC 2.A.6) family. MmpL subfamily.</text>
</comment>
<feature type="transmembrane region" description="Helical" evidence="7">
    <location>
        <begin position="197"/>
        <end position="215"/>
    </location>
</feature>
<dbReference type="PANTHER" id="PTHR33406">
    <property type="entry name" value="MEMBRANE PROTEIN MJ1562-RELATED"/>
    <property type="match status" value="1"/>
</dbReference>
<name>A0ABW4YPX1_9BACL</name>
<feature type="transmembrane region" description="Helical" evidence="7">
    <location>
        <begin position="295"/>
        <end position="319"/>
    </location>
</feature>
<reference evidence="10" key="1">
    <citation type="journal article" date="2019" name="Int. J. Syst. Evol. Microbiol.">
        <title>The Global Catalogue of Microorganisms (GCM) 10K type strain sequencing project: providing services to taxonomists for standard genome sequencing and annotation.</title>
        <authorList>
            <consortium name="The Broad Institute Genomics Platform"/>
            <consortium name="The Broad Institute Genome Sequencing Center for Infectious Disease"/>
            <person name="Wu L."/>
            <person name="Ma J."/>
        </authorList>
    </citation>
    <scope>NUCLEOTIDE SEQUENCE [LARGE SCALE GENOMIC DNA]</scope>
    <source>
        <strain evidence="10">GH52</strain>
    </source>
</reference>
<organism evidence="9 10">
    <name type="scientific">Paenibacillus yanchengensis</name>
    <dbReference type="NCBI Taxonomy" id="2035833"/>
    <lineage>
        <taxon>Bacteria</taxon>
        <taxon>Bacillati</taxon>
        <taxon>Bacillota</taxon>
        <taxon>Bacilli</taxon>
        <taxon>Bacillales</taxon>
        <taxon>Paenibacillaceae</taxon>
        <taxon>Paenibacillus</taxon>
    </lineage>
</organism>
<evidence type="ECO:0000256" key="2">
    <source>
        <dbReference type="ARBA" id="ARBA00010157"/>
    </source>
</evidence>
<feature type="transmembrane region" description="Helical" evidence="7">
    <location>
        <begin position="331"/>
        <end position="354"/>
    </location>
</feature>
<dbReference type="Proteomes" id="UP001597362">
    <property type="component" value="Unassembled WGS sequence"/>
</dbReference>
<dbReference type="PROSITE" id="PS50156">
    <property type="entry name" value="SSD"/>
    <property type="match status" value="1"/>
</dbReference>
<keyword evidence="6 7" id="KW-0472">Membrane</keyword>
<dbReference type="Gene3D" id="1.20.1640.10">
    <property type="entry name" value="Multidrug efflux transporter AcrB transmembrane domain"/>
    <property type="match status" value="2"/>
</dbReference>
<dbReference type="PANTHER" id="PTHR33406:SF6">
    <property type="entry name" value="MEMBRANE PROTEIN YDGH-RELATED"/>
    <property type="match status" value="1"/>
</dbReference>
<feature type="transmembrane region" description="Helical" evidence="7">
    <location>
        <begin position="582"/>
        <end position="599"/>
    </location>
</feature>
<dbReference type="Pfam" id="PF03176">
    <property type="entry name" value="MMPL"/>
    <property type="match status" value="2"/>
</dbReference>
<dbReference type="InterPro" id="IPR050545">
    <property type="entry name" value="Mycobact_MmpL"/>
</dbReference>
<evidence type="ECO:0000256" key="6">
    <source>
        <dbReference type="ARBA" id="ARBA00023136"/>
    </source>
</evidence>
<evidence type="ECO:0000256" key="4">
    <source>
        <dbReference type="ARBA" id="ARBA00022692"/>
    </source>
</evidence>
<dbReference type="SUPFAM" id="SSF82866">
    <property type="entry name" value="Multidrug efflux transporter AcrB transmembrane domain"/>
    <property type="match status" value="2"/>
</dbReference>
<accession>A0ABW4YPX1</accession>
<feature type="transmembrane region" description="Helical" evidence="7">
    <location>
        <begin position="222"/>
        <end position="244"/>
    </location>
</feature>
<evidence type="ECO:0000313" key="9">
    <source>
        <dbReference type="EMBL" id="MFD2117587.1"/>
    </source>
</evidence>
<dbReference type="InterPro" id="IPR004869">
    <property type="entry name" value="MMPL_dom"/>
</dbReference>
<keyword evidence="3" id="KW-1003">Cell membrane</keyword>
<keyword evidence="5 7" id="KW-1133">Transmembrane helix</keyword>
<feature type="domain" description="SSD" evidence="8">
    <location>
        <begin position="609"/>
        <end position="737"/>
    </location>
</feature>
<evidence type="ECO:0000256" key="5">
    <source>
        <dbReference type="ARBA" id="ARBA00022989"/>
    </source>
</evidence>
<feature type="transmembrane region" description="Helical" evidence="7">
    <location>
        <begin position="404"/>
        <end position="424"/>
    </location>
</feature>
<dbReference type="EMBL" id="JBHUHO010000042">
    <property type="protein sequence ID" value="MFD2117587.1"/>
    <property type="molecule type" value="Genomic_DNA"/>
</dbReference>
<protein>
    <submittedName>
        <fullName evidence="9">MMPL family transporter</fullName>
    </submittedName>
</protein>
<feature type="transmembrane region" description="Helical" evidence="7">
    <location>
        <begin position="606"/>
        <end position="627"/>
    </location>
</feature>
<sequence>MMNKLAMYVAGPRTKWATLIVWLVVAIVLTITLPSVKQHERNNAPNLPEEADSVVASQIIAEQFPGASGIPALVVWSRATGLTDEDYSVIQSLAAELEKQPPAALQQSVPLHQMPPIALQQMTSEDGTVFIQPLLFEEDAVTETLKASIQHIQQQVTTDEQAPFAAELGEKDVLTARISGPAGILVDATDLFKNADFVLMVATVLLVLVLLLFIYRSPILAIIPLIGVGFAYLVTSPILGWLAANDWIVIDSQATAIMTVLLFGAGTDYCLFYITRFRHELQQTATITDAIKQTFRGASGAIAMSGFTVVLALLSLLAAEYGSYQRFAIPFSLSIFIMGIASLTLVPALLAIIGRKSFFPFIPRTPEMIVAYEAKTGKRVKRKDPERTLGNRVGNLVVRKPWQVVMTCTILLVTLALFAISIPYKYDLLSSFPDNMPSKQGYEQIAQAFEPGELAPVTIVMQHQQNESSTDTKTDTDANAREQIEQQVKTTLEQMPQVGEVSAPVQGVNDTTYTSFTVILHTNPYEQEAMDAIPKLRLAAAEVLLENKTASSLEAAQNMVWIGGQTAEQYDNRELNSRDNKVVMPLVIVLITILLFIYLRSLWATIYLVATVLLSFVSALGLGWLILHYGFGVEALQGAIPLYAFVFLIALGEDYNIFMVSSIWKKSKEMLLKQAIKEGVSQTGSVITSAGLILAATFAVLATLPLQVLMQFGLITALGVLLDTFIVRPFLVPAITTLVGERVFWPGKRPEVAPKINVVSQDRT</sequence>
<keyword evidence="10" id="KW-1185">Reference proteome</keyword>
<gene>
    <name evidence="9" type="ORF">ACFSJH_17805</name>
</gene>
<proteinExistence type="inferred from homology"/>
<feature type="transmembrane region" description="Helical" evidence="7">
    <location>
        <begin position="712"/>
        <end position="739"/>
    </location>
</feature>
<comment type="caution">
    <text evidence="9">The sequence shown here is derived from an EMBL/GenBank/DDBJ whole genome shotgun (WGS) entry which is preliminary data.</text>
</comment>
<evidence type="ECO:0000256" key="7">
    <source>
        <dbReference type="SAM" id="Phobius"/>
    </source>
</evidence>
<comment type="subcellular location">
    <subcellularLocation>
        <location evidence="1">Cell membrane</location>
        <topology evidence="1">Multi-pass membrane protein</topology>
    </subcellularLocation>
</comment>
<keyword evidence="4 7" id="KW-0812">Transmembrane</keyword>
<evidence type="ECO:0000313" key="10">
    <source>
        <dbReference type="Proteomes" id="UP001597362"/>
    </source>
</evidence>
<evidence type="ECO:0000256" key="3">
    <source>
        <dbReference type="ARBA" id="ARBA00022475"/>
    </source>
</evidence>
<evidence type="ECO:0000256" key="1">
    <source>
        <dbReference type="ARBA" id="ARBA00004651"/>
    </source>
</evidence>
<feature type="transmembrane region" description="Helical" evidence="7">
    <location>
        <begin position="685"/>
        <end position="706"/>
    </location>
</feature>
<dbReference type="InterPro" id="IPR000731">
    <property type="entry name" value="SSD"/>
</dbReference>
<feature type="transmembrane region" description="Helical" evidence="7">
    <location>
        <begin position="256"/>
        <end position="274"/>
    </location>
</feature>
<evidence type="ECO:0000259" key="8">
    <source>
        <dbReference type="PROSITE" id="PS50156"/>
    </source>
</evidence>